<feature type="transmembrane region" description="Helical" evidence="7">
    <location>
        <begin position="6"/>
        <end position="24"/>
    </location>
</feature>
<dbReference type="EC" id="3.1.1.-" evidence="6"/>
<keyword evidence="7" id="KW-1133">Transmembrane helix</keyword>
<dbReference type="EMBL" id="LUHQ01000001">
    <property type="protein sequence ID" value="OAP19634.1"/>
    <property type="molecule type" value="Genomic_DNA"/>
</dbReference>
<evidence type="ECO:0000256" key="5">
    <source>
        <dbReference type="ARBA" id="ARBA00023316"/>
    </source>
</evidence>
<sequence length="188" mass="20685">MKTLLYWGWSSLAGLILFSILAHGEMKTFNESNGTNANVLMVGLTLVQAAAAKGAVCLDGSVPGYHLCRGYGSGANNWIIQLQGGAWCDSIQNCQSRKGSGYGSSTLMEKELAFLGLLNNKAAENPDFYNWNKVKVRYCDGASFDGDSENKAAQLQFRGKRIFLAVMEDLMEKGMRQAKQVHIHIYFI</sequence>
<keyword evidence="6" id="KW-0378">Hydrolase</keyword>
<evidence type="ECO:0000256" key="6">
    <source>
        <dbReference type="RuleBase" id="RU363114"/>
    </source>
</evidence>
<dbReference type="PANTHER" id="PTHR21562:SF54">
    <property type="entry name" value="PECTIN ACETYLESTERASE 1"/>
    <property type="match status" value="1"/>
</dbReference>
<dbReference type="Proteomes" id="UP000078284">
    <property type="component" value="Chromosome 1"/>
</dbReference>
<keyword evidence="5 6" id="KW-0961">Cell wall biogenesis/degradation</keyword>
<evidence type="ECO:0000256" key="7">
    <source>
        <dbReference type="SAM" id="Phobius"/>
    </source>
</evidence>
<comment type="function">
    <text evidence="1 6">Hydrolyzes acetyl esters in homogalacturonan regions of pectin. In type I primary cell wall, galacturonic acid residues of pectin can be acetylated at the O-2 and O-3 positions. Decreasing the degree of acetylation of pectin gels in vitro alters their physical properties.</text>
</comment>
<dbReference type="ExpressionAtlas" id="A0A178WN18">
    <property type="expression patterns" value="baseline and differential"/>
</dbReference>
<comment type="caution">
    <text evidence="8">The sequence shown here is derived from an EMBL/GenBank/DDBJ whole genome shotgun (WGS) entry which is preliminary data.</text>
</comment>
<comment type="similarity">
    <text evidence="3 6">Belongs to the pectinacetylesterase family.</text>
</comment>
<evidence type="ECO:0000256" key="3">
    <source>
        <dbReference type="ARBA" id="ARBA00005784"/>
    </source>
</evidence>
<reference evidence="9" key="1">
    <citation type="journal article" date="2016" name="Proc. Natl. Acad. Sci. U.S.A.">
        <title>Chromosome-level assembly of Arabidopsis thaliana Ler reveals the extent of translocation and inversion polymorphisms.</title>
        <authorList>
            <person name="Zapata L."/>
            <person name="Ding J."/>
            <person name="Willing E.M."/>
            <person name="Hartwig B."/>
            <person name="Bezdan D."/>
            <person name="Jiao W.B."/>
            <person name="Patel V."/>
            <person name="Velikkakam James G."/>
            <person name="Koornneef M."/>
            <person name="Ossowski S."/>
            <person name="Schneeberger K."/>
        </authorList>
    </citation>
    <scope>NUCLEOTIDE SEQUENCE [LARGE SCALE GENOMIC DNA]</scope>
    <source>
        <strain evidence="9">cv. Landsberg erecta</strain>
    </source>
</reference>
<evidence type="ECO:0000256" key="4">
    <source>
        <dbReference type="ARBA" id="ARBA00022512"/>
    </source>
</evidence>
<evidence type="ECO:0000256" key="2">
    <source>
        <dbReference type="ARBA" id="ARBA00004191"/>
    </source>
</evidence>
<evidence type="ECO:0000313" key="9">
    <source>
        <dbReference type="Proteomes" id="UP000078284"/>
    </source>
</evidence>
<comment type="subcellular location">
    <subcellularLocation>
        <location evidence="2 6">Secreted</location>
        <location evidence="2 6">Cell wall</location>
    </subcellularLocation>
</comment>
<accession>A0A178WN18</accession>
<dbReference type="InterPro" id="IPR004963">
    <property type="entry name" value="PAE/NOTUM"/>
</dbReference>
<dbReference type="GO" id="GO:0071555">
    <property type="term" value="P:cell wall organization"/>
    <property type="evidence" value="ECO:0007669"/>
    <property type="project" value="UniProtKB-KW"/>
</dbReference>
<keyword evidence="6" id="KW-0964">Secreted</keyword>
<keyword evidence="7" id="KW-0472">Membrane</keyword>
<protein>
    <recommendedName>
        <fullName evidence="6">Pectin acetylesterase</fullName>
        <ecNumber evidence="6">3.1.1.-</ecNumber>
    </recommendedName>
</protein>
<organism evidence="8 9">
    <name type="scientific">Arabidopsis thaliana</name>
    <name type="common">Mouse-ear cress</name>
    <dbReference type="NCBI Taxonomy" id="3702"/>
    <lineage>
        <taxon>Eukaryota</taxon>
        <taxon>Viridiplantae</taxon>
        <taxon>Streptophyta</taxon>
        <taxon>Embryophyta</taxon>
        <taxon>Tracheophyta</taxon>
        <taxon>Spermatophyta</taxon>
        <taxon>Magnoliopsida</taxon>
        <taxon>eudicotyledons</taxon>
        <taxon>Gunneridae</taxon>
        <taxon>Pentapetalae</taxon>
        <taxon>rosids</taxon>
        <taxon>malvids</taxon>
        <taxon>Brassicales</taxon>
        <taxon>Brassicaceae</taxon>
        <taxon>Camelineae</taxon>
        <taxon>Arabidopsis</taxon>
    </lineage>
</organism>
<dbReference type="PANTHER" id="PTHR21562">
    <property type="entry name" value="NOTUM-RELATED"/>
    <property type="match status" value="1"/>
</dbReference>
<proteinExistence type="inferred from homology"/>
<keyword evidence="4 6" id="KW-0134">Cell wall</keyword>
<name>A0A178WN18_ARATH</name>
<gene>
    <name evidence="8" type="ordered locus">AXX17_At1g09480</name>
</gene>
<keyword evidence="7" id="KW-0812">Transmembrane</keyword>
<dbReference type="AlphaFoldDB" id="A0A178WN18"/>
<evidence type="ECO:0000313" key="8">
    <source>
        <dbReference type="EMBL" id="OAP19634.1"/>
    </source>
</evidence>
<dbReference type="GO" id="GO:0016787">
    <property type="term" value="F:hydrolase activity"/>
    <property type="evidence" value="ECO:0007669"/>
    <property type="project" value="UniProtKB-KW"/>
</dbReference>
<evidence type="ECO:0000256" key="1">
    <source>
        <dbReference type="ARBA" id="ARBA00003534"/>
    </source>
</evidence>
<dbReference type="Pfam" id="PF03283">
    <property type="entry name" value="PAE"/>
    <property type="match status" value="1"/>
</dbReference>